<organism evidence="3 4">
    <name type="scientific">Tigriopus californicus</name>
    <name type="common">Marine copepod</name>
    <dbReference type="NCBI Taxonomy" id="6832"/>
    <lineage>
        <taxon>Eukaryota</taxon>
        <taxon>Metazoa</taxon>
        <taxon>Ecdysozoa</taxon>
        <taxon>Arthropoda</taxon>
        <taxon>Crustacea</taxon>
        <taxon>Multicrustacea</taxon>
        <taxon>Hexanauplia</taxon>
        <taxon>Copepoda</taxon>
        <taxon>Harpacticoida</taxon>
        <taxon>Harpacticidae</taxon>
        <taxon>Tigriopus</taxon>
    </lineage>
</organism>
<reference evidence="3 4" key="1">
    <citation type="journal article" date="2018" name="Nat. Ecol. Evol.">
        <title>Genomic signatures of mitonuclear coevolution across populations of Tigriopus californicus.</title>
        <authorList>
            <person name="Barreto F.S."/>
            <person name="Watson E.T."/>
            <person name="Lima T.G."/>
            <person name="Willett C.S."/>
            <person name="Edmands S."/>
            <person name="Li W."/>
            <person name="Burton R.S."/>
        </authorList>
    </citation>
    <scope>NUCLEOTIDE SEQUENCE [LARGE SCALE GENOMIC DNA]</scope>
    <source>
        <strain evidence="3 4">San Diego</strain>
    </source>
</reference>
<dbReference type="Proteomes" id="UP000318571">
    <property type="component" value="Chromosome 9"/>
</dbReference>
<keyword evidence="4" id="KW-1185">Reference proteome</keyword>
<protein>
    <recommendedName>
        <fullName evidence="2">CCHC-type domain-containing protein</fullName>
    </recommendedName>
</protein>
<dbReference type="GO" id="GO:0003676">
    <property type="term" value="F:nucleic acid binding"/>
    <property type="evidence" value="ECO:0007669"/>
    <property type="project" value="InterPro"/>
</dbReference>
<accession>A0A553NZ45</accession>
<evidence type="ECO:0000313" key="3">
    <source>
        <dbReference type="EMBL" id="TRY70700.1"/>
    </source>
</evidence>
<name>A0A553NZ45_TIGCA</name>
<proteinExistence type="predicted"/>
<evidence type="ECO:0000256" key="1">
    <source>
        <dbReference type="PROSITE-ProRule" id="PRU00047"/>
    </source>
</evidence>
<gene>
    <name evidence="3" type="ORF">TCAL_15057</name>
</gene>
<keyword evidence="1" id="KW-0863">Zinc-finger</keyword>
<evidence type="ECO:0000259" key="2">
    <source>
        <dbReference type="PROSITE" id="PS50158"/>
    </source>
</evidence>
<keyword evidence="1" id="KW-0479">Metal-binding</keyword>
<feature type="domain" description="CCHC-type" evidence="2">
    <location>
        <begin position="25"/>
        <end position="39"/>
    </location>
</feature>
<sequence length="66" mass="7116">MDVILPCSLCGKNHAGACFAKNVECYRCHKFGHIGKMCRASSGESTRESSQLFAVRLPQEPLSGSA</sequence>
<dbReference type="EMBL" id="VCGU01000009">
    <property type="protein sequence ID" value="TRY70700.1"/>
    <property type="molecule type" value="Genomic_DNA"/>
</dbReference>
<keyword evidence="1" id="KW-0862">Zinc</keyword>
<dbReference type="InterPro" id="IPR001878">
    <property type="entry name" value="Znf_CCHC"/>
</dbReference>
<comment type="caution">
    <text evidence="3">The sequence shown here is derived from an EMBL/GenBank/DDBJ whole genome shotgun (WGS) entry which is preliminary data.</text>
</comment>
<dbReference type="PROSITE" id="PS50158">
    <property type="entry name" value="ZF_CCHC"/>
    <property type="match status" value="1"/>
</dbReference>
<evidence type="ECO:0000313" key="4">
    <source>
        <dbReference type="Proteomes" id="UP000318571"/>
    </source>
</evidence>
<dbReference type="GO" id="GO:0008270">
    <property type="term" value="F:zinc ion binding"/>
    <property type="evidence" value="ECO:0007669"/>
    <property type="project" value="UniProtKB-KW"/>
</dbReference>
<dbReference type="AlphaFoldDB" id="A0A553NZ45"/>